<evidence type="ECO:0000313" key="4">
    <source>
        <dbReference type="Proteomes" id="UP001154114"/>
    </source>
</evidence>
<protein>
    <submittedName>
        <fullName evidence="3">Uncharacterized protein</fullName>
    </submittedName>
</protein>
<name>A0A9P0BKK4_CHRIL</name>
<gene>
    <name evidence="3" type="ORF">CINC_LOCUS1765</name>
</gene>
<evidence type="ECO:0000313" key="3">
    <source>
        <dbReference type="EMBL" id="CAH0581625.1"/>
    </source>
</evidence>
<keyword evidence="2" id="KW-0732">Signal</keyword>
<accession>A0A9P0BKK4</accession>
<feature type="chain" id="PRO_5040484006" evidence="2">
    <location>
        <begin position="17"/>
        <end position="149"/>
    </location>
</feature>
<keyword evidence="4" id="KW-1185">Reference proteome</keyword>
<sequence>MKTALFVLAFAALAYAESSKDNPGADLVVGGDLLLNGELFENLIEERINEKYPVLVARRQKRGLIGGLFDGLFGKPTTPKPRPTQRPQAPVPDPQVEDDADTATDEAVFADTTTTSTTSTTTSTTTTTEKPKKGINIGLGNLINIGIGK</sequence>
<feature type="signal peptide" evidence="2">
    <location>
        <begin position="1"/>
        <end position="16"/>
    </location>
</feature>
<evidence type="ECO:0000256" key="1">
    <source>
        <dbReference type="SAM" id="MobiDB-lite"/>
    </source>
</evidence>
<feature type="region of interest" description="Disordered" evidence="1">
    <location>
        <begin position="70"/>
        <end position="135"/>
    </location>
</feature>
<feature type="compositionally biased region" description="Acidic residues" evidence="1">
    <location>
        <begin position="95"/>
        <end position="104"/>
    </location>
</feature>
<reference evidence="3" key="1">
    <citation type="submission" date="2021-12" db="EMBL/GenBank/DDBJ databases">
        <authorList>
            <person name="King R."/>
        </authorList>
    </citation>
    <scope>NUCLEOTIDE SEQUENCE</scope>
</reference>
<organism evidence="3 4">
    <name type="scientific">Chrysodeixis includens</name>
    <name type="common">Soybean looper</name>
    <name type="synonym">Pseudoplusia includens</name>
    <dbReference type="NCBI Taxonomy" id="689277"/>
    <lineage>
        <taxon>Eukaryota</taxon>
        <taxon>Metazoa</taxon>
        <taxon>Ecdysozoa</taxon>
        <taxon>Arthropoda</taxon>
        <taxon>Hexapoda</taxon>
        <taxon>Insecta</taxon>
        <taxon>Pterygota</taxon>
        <taxon>Neoptera</taxon>
        <taxon>Endopterygota</taxon>
        <taxon>Lepidoptera</taxon>
        <taxon>Glossata</taxon>
        <taxon>Ditrysia</taxon>
        <taxon>Noctuoidea</taxon>
        <taxon>Noctuidae</taxon>
        <taxon>Plusiinae</taxon>
        <taxon>Chrysodeixis</taxon>
    </lineage>
</organism>
<feature type="compositionally biased region" description="Pro residues" evidence="1">
    <location>
        <begin position="78"/>
        <end position="93"/>
    </location>
</feature>
<proteinExistence type="predicted"/>
<evidence type="ECO:0000256" key="2">
    <source>
        <dbReference type="SAM" id="SignalP"/>
    </source>
</evidence>
<dbReference type="AlphaFoldDB" id="A0A9P0BKK4"/>
<dbReference type="EMBL" id="LR824014">
    <property type="protein sequence ID" value="CAH0581625.1"/>
    <property type="molecule type" value="Genomic_DNA"/>
</dbReference>
<feature type="compositionally biased region" description="Low complexity" evidence="1">
    <location>
        <begin position="105"/>
        <end position="135"/>
    </location>
</feature>
<dbReference type="Proteomes" id="UP001154114">
    <property type="component" value="Chromosome 11"/>
</dbReference>